<reference evidence="3" key="1">
    <citation type="journal article" date="2019" name="Int. J. Syst. Evol. Microbiol.">
        <title>The Global Catalogue of Microorganisms (GCM) 10K type strain sequencing project: providing services to taxonomists for standard genome sequencing and annotation.</title>
        <authorList>
            <consortium name="The Broad Institute Genomics Platform"/>
            <consortium name="The Broad Institute Genome Sequencing Center for Infectious Disease"/>
            <person name="Wu L."/>
            <person name="Ma J."/>
        </authorList>
    </citation>
    <scope>NUCLEOTIDE SEQUENCE [LARGE SCALE GENOMIC DNA]</scope>
    <source>
        <strain evidence="3">CCUG 66188</strain>
    </source>
</reference>
<dbReference type="InterPro" id="IPR036165">
    <property type="entry name" value="YefM-like_sf"/>
</dbReference>
<organism evidence="2 3">
    <name type="scientific">Dysgonomonas termitidis</name>
    <dbReference type="NCBI Taxonomy" id="1516126"/>
    <lineage>
        <taxon>Bacteria</taxon>
        <taxon>Pseudomonadati</taxon>
        <taxon>Bacteroidota</taxon>
        <taxon>Bacteroidia</taxon>
        <taxon>Bacteroidales</taxon>
        <taxon>Dysgonomonadaceae</taxon>
        <taxon>Dysgonomonas</taxon>
    </lineage>
</organism>
<keyword evidence="3" id="KW-1185">Reference proteome</keyword>
<accession>A0ABV9KW48</accession>
<dbReference type="RefSeq" id="WP_379995581.1">
    <property type="nucleotide sequence ID" value="NZ_JBHSGN010000064.1"/>
</dbReference>
<protein>
    <recommendedName>
        <fullName evidence="4">Prevent-host-death protein</fullName>
    </recommendedName>
</protein>
<evidence type="ECO:0000313" key="2">
    <source>
        <dbReference type="EMBL" id="MFC4673866.1"/>
    </source>
</evidence>
<name>A0ABV9KW48_9BACT</name>
<proteinExistence type="inferred from homology"/>
<evidence type="ECO:0000256" key="1">
    <source>
        <dbReference type="ARBA" id="ARBA00009981"/>
    </source>
</evidence>
<dbReference type="EMBL" id="JBHSGN010000064">
    <property type="protein sequence ID" value="MFC4673866.1"/>
    <property type="molecule type" value="Genomic_DNA"/>
</dbReference>
<comment type="caution">
    <text evidence="2">The sequence shown here is derived from an EMBL/GenBank/DDBJ whole genome shotgun (WGS) entry which is preliminary data.</text>
</comment>
<evidence type="ECO:0008006" key="4">
    <source>
        <dbReference type="Google" id="ProtNLM"/>
    </source>
</evidence>
<dbReference type="Proteomes" id="UP001596023">
    <property type="component" value="Unassembled WGS sequence"/>
</dbReference>
<dbReference type="SUPFAM" id="SSF143120">
    <property type="entry name" value="YefM-like"/>
    <property type="match status" value="1"/>
</dbReference>
<gene>
    <name evidence="2" type="ORF">ACFO6W_09195</name>
</gene>
<sequence length="71" mass="8374">MTVITELEFKRNFSKYLYMAHNEKVIITRGKKKLELGVKKPLISEEDLANAMTMDEAKKAIEPQIREMFRK</sequence>
<evidence type="ECO:0000313" key="3">
    <source>
        <dbReference type="Proteomes" id="UP001596023"/>
    </source>
</evidence>
<comment type="similarity">
    <text evidence="1">Belongs to the phD/YefM antitoxin family.</text>
</comment>